<dbReference type="STRING" id="80876.SAMN05421779_11425"/>
<gene>
    <name evidence="2" type="ORF">SAMN05421779_11425</name>
</gene>
<keyword evidence="1" id="KW-0812">Transmembrane</keyword>
<evidence type="ECO:0000313" key="3">
    <source>
        <dbReference type="Proteomes" id="UP000185678"/>
    </source>
</evidence>
<feature type="transmembrane region" description="Helical" evidence="1">
    <location>
        <begin position="46"/>
        <end position="67"/>
    </location>
</feature>
<keyword evidence="3" id="KW-1185">Reference proteome</keyword>
<sequence length="121" mass="13004">MSITLTLNGPTTEAARAEAAALLQALTGETPQEQTISPISNGRRDAALVVAVASLVLAVPGGILATLQLADRVRKRRELAPKVTVLKTVLEKQSIDGTIRIEQTEIRLNDLDVDQILDRLL</sequence>
<evidence type="ECO:0000313" key="2">
    <source>
        <dbReference type="EMBL" id="SIT20368.1"/>
    </source>
</evidence>
<dbReference type="AlphaFoldDB" id="A0A1N7QBV1"/>
<dbReference type="EMBL" id="FTOA01000014">
    <property type="protein sequence ID" value="SIT20368.1"/>
    <property type="molecule type" value="Genomic_DNA"/>
</dbReference>
<dbReference type="RefSeq" id="WP_076402183.1">
    <property type="nucleotide sequence ID" value="NZ_FTOA01000014.1"/>
</dbReference>
<keyword evidence="1" id="KW-0472">Membrane</keyword>
<name>A0A1N7QBV1_9PROT</name>
<keyword evidence="1" id="KW-1133">Transmembrane helix</keyword>
<accession>A0A1N7QBV1</accession>
<dbReference type="Proteomes" id="UP000185678">
    <property type="component" value="Unassembled WGS sequence"/>
</dbReference>
<proteinExistence type="predicted"/>
<protein>
    <submittedName>
        <fullName evidence="2">Uncharacterized protein</fullName>
    </submittedName>
</protein>
<evidence type="ECO:0000256" key="1">
    <source>
        <dbReference type="SAM" id="Phobius"/>
    </source>
</evidence>
<organism evidence="2 3">
    <name type="scientific">Insolitispirillum peregrinum</name>
    <dbReference type="NCBI Taxonomy" id="80876"/>
    <lineage>
        <taxon>Bacteria</taxon>
        <taxon>Pseudomonadati</taxon>
        <taxon>Pseudomonadota</taxon>
        <taxon>Alphaproteobacteria</taxon>
        <taxon>Rhodospirillales</taxon>
        <taxon>Novispirillaceae</taxon>
        <taxon>Insolitispirillum</taxon>
    </lineage>
</organism>
<dbReference type="OrthoDB" id="9986713at2"/>
<reference evidence="2 3" key="1">
    <citation type="submission" date="2017-01" db="EMBL/GenBank/DDBJ databases">
        <authorList>
            <person name="Mah S.A."/>
            <person name="Swanson W.J."/>
            <person name="Moy G.W."/>
            <person name="Vacquier V.D."/>
        </authorList>
    </citation>
    <scope>NUCLEOTIDE SEQUENCE [LARGE SCALE GENOMIC DNA]</scope>
    <source>
        <strain evidence="2 3">DSM 11589</strain>
    </source>
</reference>